<evidence type="ECO:0000256" key="5">
    <source>
        <dbReference type="ARBA" id="ARBA00023163"/>
    </source>
</evidence>
<comment type="similarity">
    <text evidence="2">Belongs to the TAF4 family.</text>
</comment>
<evidence type="ECO:0000256" key="4">
    <source>
        <dbReference type="ARBA" id="ARBA00023015"/>
    </source>
</evidence>
<keyword evidence="5" id="KW-0804">Transcription</keyword>
<evidence type="ECO:0000256" key="1">
    <source>
        <dbReference type="ARBA" id="ARBA00004123"/>
    </source>
</evidence>
<evidence type="ECO:0000256" key="7">
    <source>
        <dbReference type="ARBA" id="ARBA00025346"/>
    </source>
</evidence>
<evidence type="ECO:0000259" key="10">
    <source>
        <dbReference type="Pfam" id="PF05236"/>
    </source>
</evidence>
<dbReference type="EMBL" id="MU006566">
    <property type="protein sequence ID" value="KAF2749385.1"/>
    <property type="molecule type" value="Genomic_DNA"/>
</dbReference>
<evidence type="ECO:0000256" key="9">
    <source>
        <dbReference type="SAM" id="MobiDB-lite"/>
    </source>
</evidence>
<organism evidence="11 12">
    <name type="scientific">Sporormia fimetaria CBS 119925</name>
    <dbReference type="NCBI Taxonomy" id="1340428"/>
    <lineage>
        <taxon>Eukaryota</taxon>
        <taxon>Fungi</taxon>
        <taxon>Dikarya</taxon>
        <taxon>Ascomycota</taxon>
        <taxon>Pezizomycotina</taxon>
        <taxon>Dothideomycetes</taxon>
        <taxon>Pleosporomycetidae</taxon>
        <taxon>Pleosporales</taxon>
        <taxon>Sporormiaceae</taxon>
        <taxon>Sporormia</taxon>
    </lineage>
</organism>
<feature type="region of interest" description="Disordered" evidence="9">
    <location>
        <begin position="388"/>
        <end position="428"/>
    </location>
</feature>
<feature type="compositionally biased region" description="Basic and acidic residues" evidence="9">
    <location>
        <begin position="478"/>
        <end position="501"/>
    </location>
</feature>
<keyword evidence="6" id="KW-0539">Nucleus</keyword>
<feature type="compositionally biased region" description="Polar residues" evidence="9">
    <location>
        <begin position="87"/>
        <end position="117"/>
    </location>
</feature>
<evidence type="ECO:0000256" key="2">
    <source>
        <dbReference type="ARBA" id="ARBA00006178"/>
    </source>
</evidence>
<comment type="subcellular location">
    <subcellularLocation>
        <location evidence="1">Nucleus</location>
    </subcellularLocation>
</comment>
<keyword evidence="12" id="KW-1185">Reference proteome</keyword>
<protein>
    <recommendedName>
        <fullName evidence="3">Transcription initiation factor TFIID subunit 4</fullName>
    </recommendedName>
    <alternativeName>
        <fullName evidence="8">TBP-associated factor 4</fullName>
    </alternativeName>
</protein>
<evidence type="ECO:0000256" key="8">
    <source>
        <dbReference type="ARBA" id="ARBA00031747"/>
    </source>
</evidence>
<dbReference type="GO" id="GO:0005669">
    <property type="term" value="C:transcription factor TFIID complex"/>
    <property type="evidence" value="ECO:0007669"/>
    <property type="project" value="InterPro"/>
</dbReference>
<dbReference type="Proteomes" id="UP000799440">
    <property type="component" value="Unassembled WGS sequence"/>
</dbReference>
<feature type="region of interest" description="Disordered" evidence="9">
    <location>
        <begin position="520"/>
        <end position="547"/>
    </location>
</feature>
<feature type="domain" description="Transcription initiation factor TFIID component TAF4 C-terminal" evidence="10">
    <location>
        <begin position="325"/>
        <end position="592"/>
    </location>
</feature>
<dbReference type="OrthoDB" id="21060at2759"/>
<evidence type="ECO:0000256" key="6">
    <source>
        <dbReference type="ARBA" id="ARBA00023242"/>
    </source>
</evidence>
<keyword evidence="4" id="KW-0805">Transcription regulation</keyword>
<evidence type="ECO:0000313" key="12">
    <source>
        <dbReference type="Proteomes" id="UP000799440"/>
    </source>
</evidence>
<dbReference type="GO" id="GO:0006352">
    <property type="term" value="P:DNA-templated transcription initiation"/>
    <property type="evidence" value="ECO:0007669"/>
    <property type="project" value="InterPro"/>
</dbReference>
<feature type="compositionally biased region" description="Pro residues" evidence="9">
    <location>
        <begin position="413"/>
        <end position="424"/>
    </location>
</feature>
<feature type="compositionally biased region" description="Polar residues" evidence="9">
    <location>
        <begin position="1"/>
        <end position="16"/>
    </location>
</feature>
<reference evidence="11" key="1">
    <citation type="journal article" date="2020" name="Stud. Mycol.">
        <title>101 Dothideomycetes genomes: a test case for predicting lifestyles and emergence of pathogens.</title>
        <authorList>
            <person name="Haridas S."/>
            <person name="Albert R."/>
            <person name="Binder M."/>
            <person name="Bloem J."/>
            <person name="Labutti K."/>
            <person name="Salamov A."/>
            <person name="Andreopoulos B."/>
            <person name="Baker S."/>
            <person name="Barry K."/>
            <person name="Bills G."/>
            <person name="Bluhm B."/>
            <person name="Cannon C."/>
            <person name="Castanera R."/>
            <person name="Culley D."/>
            <person name="Daum C."/>
            <person name="Ezra D."/>
            <person name="Gonzalez J."/>
            <person name="Henrissat B."/>
            <person name="Kuo A."/>
            <person name="Liang C."/>
            <person name="Lipzen A."/>
            <person name="Lutzoni F."/>
            <person name="Magnuson J."/>
            <person name="Mondo S."/>
            <person name="Nolan M."/>
            <person name="Ohm R."/>
            <person name="Pangilinan J."/>
            <person name="Park H.-J."/>
            <person name="Ramirez L."/>
            <person name="Alfaro M."/>
            <person name="Sun H."/>
            <person name="Tritt A."/>
            <person name="Yoshinaga Y."/>
            <person name="Zwiers L.-H."/>
            <person name="Turgeon B."/>
            <person name="Goodwin S."/>
            <person name="Spatafora J."/>
            <person name="Crous P."/>
            <person name="Grigoriev I."/>
        </authorList>
    </citation>
    <scope>NUCLEOTIDE SEQUENCE</scope>
    <source>
        <strain evidence="11">CBS 119925</strain>
    </source>
</reference>
<feature type="region of interest" description="Disordered" evidence="9">
    <location>
        <begin position="1"/>
        <end position="156"/>
    </location>
</feature>
<evidence type="ECO:0000313" key="11">
    <source>
        <dbReference type="EMBL" id="KAF2749385.1"/>
    </source>
</evidence>
<dbReference type="InterPro" id="IPR007900">
    <property type="entry name" value="TAF4_C"/>
</dbReference>
<name>A0A6A6VFP5_9PLEO</name>
<dbReference type="AlphaFoldDB" id="A0A6A6VFP5"/>
<comment type="function">
    <text evidence="7">Functions as a component of the DNA-binding general transcription factor complex TFIID. Binding of TFIID to a promoter (with or without TATA element) is the initial step in pre-initiation complex (PIC) formation. TFIID plays a key role in the regulation of gene expression by RNA polymerase II through different activities such as transcription activator interaction, core promoter recognition and selectivity, TFIIA and TFIIB interaction, chromatin modification (histone acetylation by TAF1), facilitation of DNA opening and initiation of transcription.</text>
</comment>
<feature type="compositionally biased region" description="Polar residues" evidence="9">
    <location>
        <begin position="535"/>
        <end position="547"/>
    </location>
</feature>
<dbReference type="Pfam" id="PF05236">
    <property type="entry name" value="TAF4"/>
    <property type="match status" value="1"/>
</dbReference>
<proteinExistence type="inferred from homology"/>
<feature type="compositionally biased region" description="Low complexity" evidence="9">
    <location>
        <begin position="17"/>
        <end position="30"/>
    </location>
</feature>
<feature type="region of interest" description="Disordered" evidence="9">
    <location>
        <begin position="456"/>
        <end position="502"/>
    </location>
</feature>
<evidence type="ECO:0000256" key="3">
    <source>
        <dbReference type="ARBA" id="ARBA00017306"/>
    </source>
</evidence>
<feature type="compositionally biased region" description="Basic and acidic residues" evidence="9">
    <location>
        <begin position="140"/>
        <end position="153"/>
    </location>
</feature>
<feature type="compositionally biased region" description="Low complexity" evidence="9">
    <location>
        <begin position="68"/>
        <end position="77"/>
    </location>
</feature>
<gene>
    <name evidence="11" type="ORF">M011DRAFT_465815</name>
</gene>
<sequence length="614" mass="66675">MANQYPGQYQQNLSNMQPMQTQNGQQQQHVPPRPYSPPSYQQQPTAMSPTMGGAHPAKRQRVSPHPASPYTSPFTSSPYPPVAPPFGTNNTANPYGSVPQTPATPYQHSFNQPQPYQHNLDARPQQSSMPPPRVPASKAQDGELEKANPRDMDVNNISDVLTGSGIDLRAEEEFLTNSVRPQDASFYSQTSTSTASPHGSFGYNQWGQLSGHGAFQGTGPLSQKPVSEEDQQGELLRKHEIAVRVLSESAQAPLTDPFLLAGNVRQRIAQRAYQNGINVNLEGVFDRIPENPQHVKRSGVAGANGEAVVSLHADSLLTATAPFVELLSLITLAAEERVRTVLEDAFALAQSRQHTSEGIVPPSLADVATATGTIKETTAVQTNLSRTAWDDPNSAVSPKTVMDEKDLNRGRLPTPPTEPPPTPKPTISFENPVVRALKRRIEDDYKYEKERIAKRRKRIEGAAPPPVEAPIALPVPEKLTKKERDRMTKSKHTEESQHQRANETAILALGGGKKKYSWMSGGGGGGASEVASPRPSAQANSGAATPGNQAIDRALVGTRRTFGKSVESGDYARKIQIRDIVHVLDMDGKAKKVLVSILARMSSAEKDDQARKAR</sequence>
<accession>A0A6A6VFP5</accession>